<evidence type="ECO:0008006" key="2">
    <source>
        <dbReference type="Google" id="ProtNLM"/>
    </source>
</evidence>
<gene>
    <name evidence="1" type="ORF">I553_5984</name>
</gene>
<comment type="caution">
    <text evidence="1">The sequence shown here is derived from an EMBL/GenBank/DDBJ whole genome shotgun (WGS) entry which is preliminary data.</text>
</comment>
<dbReference type="AlphaFoldDB" id="X8BE32"/>
<reference evidence="1" key="1">
    <citation type="submission" date="2014-01" db="EMBL/GenBank/DDBJ databases">
        <authorList>
            <person name="Brown-Elliot B."/>
            <person name="Wallace R."/>
            <person name="Lenaerts A."/>
            <person name="Ordway D."/>
            <person name="DeGroote M.A."/>
            <person name="Parker T."/>
            <person name="Sizemore C."/>
            <person name="Tallon L.J."/>
            <person name="Sadzewicz L.K."/>
            <person name="Sengamalay N."/>
            <person name="Fraser C.M."/>
            <person name="Hine E."/>
            <person name="Shefchek K.A."/>
            <person name="Das S.P."/>
            <person name="Tettelin H."/>
        </authorList>
    </citation>
    <scope>NUCLEOTIDE SEQUENCE [LARGE SCALE GENOMIC DNA]</scope>
    <source>
        <strain evidence="1">4042</strain>
    </source>
</reference>
<accession>X8BE32</accession>
<protein>
    <recommendedName>
        <fullName evidence="2">Alanine and proline rich membrane protein</fullName>
    </recommendedName>
</protein>
<dbReference type="EMBL" id="JAOB01000042">
    <property type="protein sequence ID" value="EUA42124.1"/>
    <property type="molecule type" value="Genomic_DNA"/>
</dbReference>
<evidence type="ECO:0000313" key="1">
    <source>
        <dbReference type="EMBL" id="EUA42124.1"/>
    </source>
</evidence>
<proteinExistence type="predicted"/>
<sequence length="139" mass="14629">MVGVGIGAGLISLIDARPANPTYTSHQVADAKSKVCAVYQEVHHAVGVNSARDKGTDPVQQLAVTATMRQAFLAGSLRLLTTLSDEPATPRDLAGAVHDLANVFQEVTVGYLDGKTNSELEPTLTAGDDATSRIERLCK</sequence>
<organism evidence="1">
    <name type="scientific">Mycobacterium xenopi 4042</name>
    <dbReference type="NCBI Taxonomy" id="1299334"/>
    <lineage>
        <taxon>Bacteria</taxon>
        <taxon>Bacillati</taxon>
        <taxon>Actinomycetota</taxon>
        <taxon>Actinomycetes</taxon>
        <taxon>Mycobacteriales</taxon>
        <taxon>Mycobacteriaceae</taxon>
        <taxon>Mycobacterium</taxon>
    </lineage>
</organism>
<name>X8BE32_MYCXE</name>